<sequence>MNELPSTEPASDYLQALQDGWLPIRDVARQTGVNAVTLRAWERRYGLLKPQRTPKGHRLYDQSHVARIQHILTWLNRGVAVGQVGLLLENRDTPEVSEDGVWHQQRQQLQQALLQLNQPQLDEAFNRMLALYPPVTLLERLLLPLLESLEQRWQGQFGGQLERVFLHSWLHSKLSARVYHSNRQPHGRRLLLVNLGDNPLDPGMWLTAWLASGNQLLIDVFQWPVPLAELGLALDSMQPAALLLYASQTLDADCLQRHLPRLASSSGVPLLLVGTAASRHVAELGDIPGLSLAVTPLDALNELQRMQRHGELS</sequence>
<dbReference type="Proteomes" id="UP000243232">
    <property type="component" value="Chromosome I"/>
</dbReference>
<dbReference type="CDD" id="cd01104">
    <property type="entry name" value="HTH_MlrA-CarA"/>
    <property type="match status" value="1"/>
</dbReference>
<dbReference type="InterPro" id="IPR000551">
    <property type="entry name" value="MerR-type_HTH_dom"/>
</dbReference>
<dbReference type="Pfam" id="PF02607">
    <property type="entry name" value="B12-binding_2"/>
    <property type="match status" value="1"/>
</dbReference>
<dbReference type="GO" id="GO:0003700">
    <property type="term" value="F:DNA-binding transcription factor activity"/>
    <property type="evidence" value="ECO:0007669"/>
    <property type="project" value="InterPro"/>
</dbReference>
<dbReference type="GO" id="GO:0003677">
    <property type="term" value="F:DNA binding"/>
    <property type="evidence" value="ECO:0007669"/>
    <property type="project" value="UniProtKB-KW"/>
</dbReference>
<dbReference type="EMBL" id="LT629785">
    <property type="protein sequence ID" value="SDT95157.1"/>
    <property type="molecule type" value="Genomic_DNA"/>
</dbReference>
<proteinExistence type="predicted"/>
<dbReference type="Gene3D" id="1.10.1240.10">
    <property type="entry name" value="Methionine synthase domain"/>
    <property type="match status" value="1"/>
</dbReference>
<dbReference type="PANTHER" id="PTHR30204">
    <property type="entry name" value="REDOX-CYCLING DRUG-SENSING TRANSCRIPTIONAL ACTIVATOR SOXR"/>
    <property type="match status" value="1"/>
</dbReference>
<dbReference type="SMART" id="SM00422">
    <property type="entry name" value="HTH_MERR"/>
    <property type="match status" value="1"/>
</dbReference>
<name>A0A1H2EJ74_9PSED</name>
<protein>
    <submittedName>
        <fullName evidence="5">DNA-binding transcriptional regulator, MerR family</fullName>
    </submittedName>
</protein>
<dbReference type="InterPro" id="IPR003759">
    <property type="entry name" value="Cbl-bd_cap"/>
</dbReference>
<dbReference type="InterPro" id="IPR047057">
    <property type="entry name" value="MerR_fam"/>
</dbReference>
<organism evidence="5 6">
    <name type="scientific">Pseudomonas pohangensis</name>
    <dbReference type="NCBI Taxonomy" id="364197"/>
    <lineage>
        <taxon>Bacteria</taxon>
        <taxon>Pseudomonadati</taxon>
        <taxon>Pseudomonadota</taxon>
        <taxon>Gammaproteobacteria</taxon>
        <taxon>Pseudomonadales</taxon>
        <taxon>Pseudomonadaceae</taxon>
        <taxon>Pseudomonas</taxon>
    </lineage>
</organism>
<dbReference type="STRING" id="364197.SAMN05216296_0836"/>
<keyword evidence="6" id="KW-1185">Reference proteome</keyword>
<keyword evidence="2 5" id="KW-0238">DNA-binding</keyword>
<keyword evidence="1" id="KW-0805">Transcription regulation</keyword>
<reference evidence="6" key="1">
    <citation type="submission" date="2016-10" db="EMBL/GenBank/DDBJ databases">
        <authorList>
            <person name="Varghese N."/>
            <person name="Submissions S."/>
        </authorList>
    </citation>
    <scope>NUCLEOTIDE SEQUENCE [LARGE SCALE GENOMIC DNA]</scope>
    <source>
        <strain evidence="6">DSM 17875</strain>
    </source>
</reference>
<dbReference type="Gene3D" id="1.10.1660.10">
    <property type="match status" value="1"/>
</dbReference>
<dbReference type="AlphaFoldDB" id="A0A1H2EJ74"/>
<dbReference type="InterPro" id="IPR009061">
    <property type="entry name" value="DNA-bd_dom_put_sf"/>
</dbReference>
<dbReference type="PROSITE" id="PS50937">
    <property type="entry name" value="HTH_MERR_2"/>
    <property type="match status" value="1"/>
</dbReference>
<dbReference type="OrthoDB" id="9800334at2"/>
<evidence type="ECO:0000256" key="2">
    <source>
        <dbReference type="ARBA" id="ARBA00023125"/>
    </source>
</evidence>
<dbReference type="PANTHER" id="PTHR30204:SF67">
    <property type="entry name" value="HTH-TYPE TRANSCRIPTIONAL REGULATOR MLRA-RELATED"/>
    <property type="match status" value="1"/>
</dbReference>
<accession>A0A1H2EJ74</accession>
<dbReference type="SUPFAM" id="SSF46955">
    <property type="entry name" value="Putative DNA-binding domain"/>
    <property type="match status" value="1"/>
</dbReference>
<gene>
    <name evidence="5" type="ORF">SAMN05216296_0836</name>
</gene>
<evidence type="ECO:0000256" key="1">
    <source>
        <dbReference type="ARBA" id="ARBA00023015"/>
    </source>
</evidence>
<dbReference type="Pfam" id="PF13411">
    <property type="entry name" value="MerR_1"/>
    <property type="match status" value="1"/>
</dbReference>
<dbReference type="RefSeq" id="WP_090193229.1">
    <property type="nucleotide sequence ID" value="NZ_LT629785.1"/>
</dbReference>
<evidence type="ECO:0000313" key="5">
    <source>
        <dbReference type="EMBL" id="SDT95157.1"/>
    </source>
</evidence>
<evidence type="ECO:0000313" key="6">
    <source>
        <dbReference type="Proteomes" id="UP000243232"/>
    </source>
</evidence>
<feature type="domain" description="HTH merR-type" evidence="4">
    <location>
        <begin position="21"/>
        <end position="90"/>
    </location>
</feature>
<evidence type="ECO:0000259" key="4">
    <source>
        <dbReference type="PROSITE" id="PS50937"/>
    </source>
</evidence>
<keyword evidence="3" id="KW-0804">Transcription</keyword>
<evidence type="ECO:0000256" key="3">
    <source>
        <dbReference type="ARBA" id="ARBA00023163"/>
    </source>
</evidence>
<dbReference type="InterPro" id="IPR036594">
    <property type="entry name" value="Meth_synthase_dom"/>
</dbReference>